<name>A0A6N0NUU8_9CREN</name>
<dbReference type="OrthoDB" id="34524at2157"/>
<evidence type="ECO:0000313" key="1">
    <source>
        <dbReference type="EMBL" id="QKQ99257.1"/>
    </source>
</evidence>
<dbReference type="EMBL" id="CP049074">
    <property type="protein sequence ID" value="QKQ99257.1"/>
    <property type="molecule type" value="Genomic_DNA"/>
</dbReference>
<gene>
    <name evidence="1" type="ORF">GWK48_01575</name>
</gene>
<dbReference type="GeneID" id="55640595"/>
<sequence>MVKLVNWKRATSVERKLEIARIIRTTDVDVILIPLEDRRVVEYIKSTDLDTMKPLIIRLERRIKLAKELRRLEGEGFKVKVVIPDLTSSQR</sequence>
<proteinExistence type="predicted"/>
<reference evidence="1 2" key="1">
    <citation type="submission" date="2020-02" db="EMBL/GenBank/DDBJ databases">
        <title>Comparative genome analysis reveals the metabolism and evolution of the thermophilic archaeal genus Metallosphaera.</title>
        <authorList>
            <person name="Jiang C."/>
        </authorList>
    </citation>
    <scope>NUCLEOTIDE SEQUENCE [LARGE SCALE GENOMIC DNA]</scope>
    <source>
        <strain evidence="1 2">Ric-A</strain>
    </source>
</reference>
<dbReference type="AlphaFoldDB" id="A0A6N0NUU8"/>
<dbReference type="KEGG" id="mten:GWK48_01575"/>
<keyword evidence="2" id="KW-1185">Reference proteome</keyword>
<organism evidence="1 2">
    <name type="scientific">Metallosphaera tengchongensis</name>
    <dbReference type="NCBI Taxonomy" id="1532350"/>
    <lineage>
        <taxon>Archaea</taxon>
        <taxon>Thermoproteota</taxon>
        <taxon>Thermoprotei</taxon>
        <taxon>Sulfolobales</taxon>
        <taxon>Sulfolobaceae</taxon>
        <taxon>Metallosphaera</taxon>
    </lineage>
</organism>
<evidence type="ECO:0000313" key="2">
    <source>
        <dbReference type="Proteomes" id="UP000509301"/>
    </source>
</evidence>
<accession>A0A6N0NUU8</accession>
<dbReference type="RefSeq" id="WP_174628979.1">
    <property type="nucleotide sequence ID" value="NZ_CP049074.1"/>
</dbReference>
<protein>
    <submittedName>
        <fullName evidence="1">Uncharacterized protein</fullName>
    </submittedName>
</protein>
<dbReference type="Proteomes" id="UP000509301">
    <property type="component" value="Chromosome"/>
</dbReference>